<comment type="caution">
    <text evidence="10">The sequence shown here is derived from an EMBL/GenBank/DDBJ whole genome shotgun (WGS) entry which is preliminary data.</text>
</comment>
<evidence type="ECO:0000313" key="11">
    <source>
        <dbReference type="Proteomes" id="UP000593567"/>
    </source>
</evidence>
<feature type="compositionally biased region" description="Polar residues" evidence="8">
    <location>
        <begin position="162"/>
        <end position="177"/>
    </location>
</feature>
<gene>
    <name evidence="10" type="ORF">EB796_008099</name>
</gene>
<dbReference type="InterPro" id="IPR050937">
    <property type="entry name" value="TEC1_TEAD_TF"/>
</dbReference>
<keyword evidence="11" id="KW-1185">Reference proteome</keyword>
<feature type="region of interest" description="Disordered" evidence="8">
    <location>
        <begin position="156"/>
        <end position="177"/>
    </location>
</feature>
<evidence type="ECO:0000256" key="8">
    <source>
        <dbReference type="SAM" id="MobiDB-lite"/>
    </source>
</evidence>
<evidence type="ECO:0000259" key="9">
    <source>
        <dbReference type="PROSITE" id="PS51088"/>
    </source>
</evidence>
<keyword evidence="5 6" id="KW-0539">Nucleus</keyword>
<dbReference type="Gene3D" id="6.10.20.40">
    <property type="entry name" value="TEA/ATTS domain"/>
    <property type="match status" value="1"/>
</dbReference>
<sequence>MWSRKMSTMPTWPGVTAAMAVTNTTESVPSVSTSDGTNESETGVDEDGNDAEGVWSPDIEQSFQEALAIYPPCGRRKIILSDEGKMYGRNELIARYIKLRTGKTRSRKQVSSHIQVLARRKSKDIHSQLKTCPNALAKERALQSLSAMSSSQIVSASSMRSPPTTHTSEHLQTQFHSQSQPIALPGSWLSPSRPPTDMQALYSGMMLRDVKPPLLPPVAEGLLRPAPAWEGRSIAGPSLRLKDFVAFLSLQKAEGVSKRSDAEDGLSPQDHIFVDLGAPPTHDDPLLEVVDVKQIYDKFPCSKGGLQDLFSRGPNGAFFLVKFWADLNINIHEDTPGAFYGVNMTFESQEQIPISCSTKVCSFGRQVVEKVETDHARYENGKYVYKFHRSPMCDYMITFIHKLKQLPAKYMMNSVLENFTILQVVQNKVTQDTLLCIAFVFEIASSETGCQHSIYKLIKE</sequence>
<dbReference type="GO" id="GO:0035329">
    <property type="term" value="P:hippo signaling"/>
    <property type="evidence" value="ECO:0007669"/>
    <property type="project" value="InterPro"/>
</dbReference>
<dbReference type="InterPro" id="IPR038096">
    <property type="entry name" value="TEA/ATTS_sf"/>
</dbReference>
<name>A0A7J7K4M7_BUGNE</name>
<dbReference type="InterPro" id="IPR041086">
    <property type="entry name" value="YBD"/>
</dbReference>
<dbReference type="FunFam" id="2.70.50.80:FF:000003">
    <property type="entry name" value="Scalloped, isoform D"/>
    <property type="match status" value="1"/>
</dbReference>
<dbReference type="OrthoDB" id="10006572at2759"/>
<dbReference type="Gene3D" id="2.70.50.80">
    <property type="match status" value="1"/>
</dbReference>
<comment type="subcellular location">
    <subcellularLocation>
        <location evidence="1 6">Nucleus</location>
    </subcellularLocation>
</comment>
<dbReference type="GO" id="GO:0000978">
    <property type="term" value="F:RNA polymerase II cis-regulatory region sequence-specific DNA binding"/>
    <property type="evidence" value="ECO:0007669"/>
    <property type="project" value="TreeGrafter"/>
</dbReference>
<organism evidence="10 11">
    <name type="scientific">Bugula neritina</name>
    <name type="common">Brown bryozoan</name>
    <name type="synonym">Sertularia neritina</name>
    <dbReference type="NCBI Taxonomy" id="10212"/>
    <lineage>
        <taxon>Eukaryota</taxon>
        <taxon>Metazoa</taxon>
        <taxon>Spiralia</taxon>
        <taxon>Lophotrochozoa</taxon>
        <taxon>Bryozoa</taxon>
        <taxon>Gymnolaemata</taxon>
        <taxon>Cheilostomatida</taxon>
        <taxon>Flustrina</taxon>
        <taxon>Buguloidea</taxon>
        <taxon>Bugulidae</taxon>
        <taxon>Bugula</taxon>
    </lineage>
</organism>
<dbReference type="EMBL" id="VXIV02001287">
    <property type="protein sequence ID" value="KAF6033592.1"/>
    <property type="molecule type" value="Genomic_DNA"/>
</dbReference>
<feature type="DNA-binding region" description="TEA" evidence="7">
    <location>
        <begin position="48"/>
        <end position="124"/>
    </location>
</feature>
<dbReference type="GO" id="GO:0005667">
    <property type="term" value="C:transcription regulator complex"/>
    <property type="evidence" value="ECO:0007669"/>
    <property type="project" value="TreeGrafter"/>
</dbReference>
<dbReference type="Pfam" id="PF17725">
    <property type="entry name" value="YBD"/>
    <property type="match status" value="1"/>
</dbReference>
<protein>
    <submittedName>
        <fullName evidence="10">TEAD1</fullName>
    </submittedName>
</protein>
<feature type="domain" description="TEA" evidence="9">
    <location>
        <begin position="48"/>
        <end position="124"/>
    </location>
</feature>
<dbReference type="PANTHER" id="PTHR11834:SF0">
    <property type="entry name" value="PROTEIN SCALLOPED"/>
    <property type="match status" value="1"/>
</dbReference>
<evidence type="ECO:0000256" key="2">
    <source>
        <dbReference type="ARBA" id="ARBA00023015"/>
    </source>
</evidence>
<dbReference type="PIRSF" id="PIRSF002603">
    <property type="entry name" value="TEF"/>
    <property type="match status" value="1"/>
</dbReference>
<keyword evidence="3 6" id="KW-0238">DNA-binding</keyword>
<dbReference type="PROSITE" id="PS51088">
    <property type="entry name" value="TEA_2"/>
    <property type="match status" value="1"/>
</dbReference>
<proteinExistence type="predicted"/>
<accession>A0A7J7K4M7</accession>
<dbReference type="InterPro" id="IPR016361">
    <property type="entry name" value="TEF_metazoa"/>
</dbReference>
<evidence type="ECO:0000313" key="10">
    <source>
        <dbReference type="EMBL" id="KAF6033592.1"/>
    </source>
</evidence>
<dbReference type="InterPro" id="IPR000818">
    <property type="entry name" value="TEA/ATTS_dom"/>
</dbReference>
<dbReference type="Pfam" id="PF01285">
    <property type="entry name" value="TEA"/>
    <property type="match status" value="1"/>
</dbReference>
<reference evidence="10" key="1">
    <citation type="submission" date="2020-06" db="EMBL/GenBank/DDBJ databases">
        <title>Draft genome of Bugula neritina, a colonial animal packing powerful symbionts and potential medicines.</title>
        <authorList>
            <person name="Rayko M."/>
        </authorList>
    </citation>
    <scope>NUCLEOTIDE SEQUENCE [LARGE SCALE GENOMIC DNA]</scope>
    <source>
        <strain evidence="10">Kwan_BN1</strain>
    </source>
</reference>
<evidence type="ECO:0000256" key="1">
    <source>
        <dbReference type="ARBA" id="ARBA00004123"/>
    </source>
</evidence>
<dbReference type="AlphaFoldDB" id="A0A7J7K4M7"/>
<evidence type="ECO:0000256" key="7">
    <source>
        <dbReference type="PROSITE-ProRule" id="PRU00505"/>
    </source>
</evidence>
<evidence type="ECO:0000256" key="6">
    <source>
        <dbReference type="PIRNR" id="PIRNR002603"/>
    </source>
</evidence>
<dbReference type="PANTHER" id="PTHR11834">
    <property type="entry name" value="TRANSCRIPTIONAL ENHANCER FACTOR TEF RELATED"/>
    <property type="match status" value="1"/>
</dbReference>
<evidence type="ECO:0000256" key="3">
    <source>
        <dbReference type="ARBA" id="ARBA00023125"/>
    </source>
</evidence>
<dbReference type="GO" id="GO:0005634">
    <property type="term" value="C:nucleus"/>
    <property type="evidence" value="ECO:0007669"/>
    <property type="project" value="UniProtKB-SubCell"/>
</dbReference>
<feature type="compositionally biased region" description="Polar residues" evidence="8">
    <location>
        <begin position="25"/>
        <end position="41"/>
    </location>
</feature>
<evidence type="ECO:0000256" key="5">
    <source>
        <dbReference type="ARBA" id="ARBA00023242"/>
    </source>
</evidence>
<dbReference type="PRINTS" id="PR00065">
    <property type="entry name" value="TEADOMAIN"/>
</dbReference>
<evidence type="ECO:0000256" key="4">
    <source>
        <dbReference type="ARBA" id="ARBA00023163"/>
    </source>
</evidence>
<keyword evidence="4 6" id="KW-0804">Transcription</keyword>
<dbReference type="SMART" id="SM00426">
    <property type="entry name" value="TEA"/>
    <property type="match status" value="1"/>
</dbReference>
<dbReference type="GO" id="GO:0048568">
    <property type="term" value="P:embryonic organ development"/>
    <property type="evidence" value="ECO:0007669"/>
    <property type="project" value="TreeGrafter"/>
</dbReference>
<dbReference type="GO" id="GO:0000981">
    <property type="term" value="F:DNA-binding transcription factor activity, RNA polymerase II-specific"/>
    <property type="evidence" value="ECO:0007669"/>
    <property type="project" value="TreeGrafter"/>
</dbReference>
<feature type="region of interest" description="Disordered" evidence="8">
    <location>
        <begin position="25"/>
        <end position="55"/>
    </location>
</feature>
<dbReference type="Proteomes" id="UP000593567">
    <property type="component" value="Unassembled WGS sequence"/>
</dbReference>
<keyword evidence="2 6" id="KW-0805">Transcription regulation</keyword>